<dbReference type="InterPro" id="IPR001421">
    <property type="entry name" value="ATP8_metazoa"/>
</dbReference>
<evidence type="ECO:0000256" key="10">
    <source>
        <dbReference type="ARBA" id="ARBA00023136"/>
    </source>
</evidence>
<evidence type="ECO:0000256" key="4">
    <source>
        <dbReference type="ARBA" id="ARBA00022547"/>
    </source>
</evidence>
<evidence type="ECO:0000256" key="3">
    <source>
        <dbReference type="ARBA" id="ARBA00022448"/>
    </source>
</evidence>
<protein>
    <recommendedName>
        <fullName evidence="12">ATP synthase complex subunit 8</fullName>
    </recommendedName>
</protein>
<evidence type="ECO:0000256" key="2">
    <source>
        <dbReference type="ARBA" id="ARBA00008892"/>
    </source>
</evidence>
<evidence type="ECO:0000256" key="1">
    <source>
        <dbReference type="ARBA" id="ARBA00004304"/>
    </source>
</evidence>
<organism evidence="14">
    <name type="scientific">Allobates flaviventris</name>
    <dbReference type="NCBI Taxonomy" id="1987119"/>
    <lineage>
        <taxon>Eukaryota</taxon>
        <taxon>Metazoa</taxon>
        <taxon>Chordata</taxon>
        <taxon>Craniata</taxon>
        <taxon>Vertebrata</taxon>
        <taxon>Euteleostomi</taxon>
        <taxon>Amphibia</taxon>
        <taxon>Batrachia</taxon>
        <taxon>Anura</taxon>
        <taxon>Neobatrachia</taxon>
        <taxon>Hyloidea</taxon>
        <taxon>Aromobatidae</taxon>
        <taxon>Allobatinae</taxon>
        <taxon>Allobates</taxon>
    </lineage>
</organism>
<keyword evidence="5 12" id="KW-0812">Transmembrane</keyword>
<evidence type="ECO:0000256" key="9">
    <source>
        <dbReference type="ARBA" id="ARBA00023128"/>
    </source>
</evidence>
<evidence type="ECO:0000313" key="14">
    <source>
        <dbReference type="EMBL" id="QOJ44979.1"/>
    </source>
</evidence>
<evidence type="ECO:0000256" key="7">
    <source>
        <dbReference type="ARBA" id="ARBA00022989"/>
    </source>
</evidence>
<keyword evidence="9 12" id="KW-0496">Mitochondrion</keyword>
<keyword evidence="7 13" id="KW-1133">Transmembrane helix</keyword>
<sequence>MPQLSPEPWFMSLFSSWVIFLFFATTKTLKFTFLNELSTLTFKNTNTPWSWPWL</sequence>
<keyword evidence="3 12" id="KW-0813">Transport</keyword>
<evidence type="ECO:0000256" key="5">
    <source>
        <dbReference type="ARBA" id="ARBA00022692"/>
    </source>
</evidence>
<comment type="subcellular location">
    <subcellularLocation>
        <location evidence="1 12">Mitochondrion membrane</location>
        <topology evidence="1 12">Single-pass membrane protein</topology>
    </subcellularLocation>
</comment>
<evidence type="ECO:0000256" key="13">
    <source>
        <dbReference type="SAM" id="Phobius"/>
    </source>
</evidence>
<comment type="similarity">
    <text evidence="2 12">Belongs to the ATPase protein 8 family.</text>
</comment>
<dbReference type="GO" id="GO:0031966">
    <property type="term" value="C:mitochondrial membrane"/>
    <property type="evidence" value="ECO:0007669"/>
    <property type="project" value="UniProtKB-SubCell"/>
</dbReference>
<dbReference type="PANTHER" id="PTHR39937:SF1">
    <property type="entry name" value="ATP SYNTHASE PROTEIN 8"/>
    <property type="match status" value="1"/>
</dbReference>
<keyword evidence="4 12" id="KW-0138">CF(0)</keyword>
<keyword evidence="8 12" id="KW-0406">Ion transport</keyword>
<feature type="transmembrane region" description="Helical" evidence="13">
    <location>
        <begin position="6"/>
        <end position="24"/>
    </location>
</feature>
<keyword evidence="11" id="KW-0066">ATP synthesis</keyword>
<name>A0A7M3UT12_9NEOB</name>
<keyword evidence="10 13" id="KW-0472">Membrane</keyword>
<geneLocation type="mitochondrion" evidence="14"/>
<reference evidence="14" key="1">
    <citation type="journal article" date="2020" name="J. Biogeogr.">
        <title>Historical biogeography identifies a possible role of Miocene wetlands in the diversification of the Amazonian rocket frogs (Aromobatidae: Allobates).</title>
        <authorList>
            <person name="Rejaud A."/>
            <person name="Rodrigues M.T."/>
            <person name="Crawford A.J."/>
            <person name="Castroviejo-Fisher S."/>
            <person name="Jaramillo A.F."/>
            <person name="Chaparro J.C."/>
            <person name="Glaw F."/>
            <person name="Gagliardi-Urrutia G."/>
            <person name="Moravec J."/>
            <person name="De la Riva I.J."/>
            <person name="Perez P."/>
            <person name="Lima A.P."/>
            <person name="Werneck F.P."/>
            <person name="Hrbek T."/>
            <person name="Ron S.R."/>
            <person name="Ernst R."/>
            <person name="Kok P.J.R."/>
            <person name="Driskell A."/>
            <person name="Chave J."/>
            <person name="Fouquet A."/>
        </authorList>
    </citation>
    <scope>NUCLEOTIDE SEQUENCE</scope>
</reference>
<evidence type="ECO:0000256" key="11">
    <source>
        <dbReference type="ARBA" id="ARBA00023310"/>
    </source>
</evidence>
<dbReference type="Pfam" id="PF00895">
    <property type="entry name" value="ATP-synt_8"/>
    <property type="match status" value="1"/>
</dbReference>
<dbReference type="GO" id="GO:0015078">
    <property type="term" value="F:proton transmembrane transporter activity"/>
    <property type="evidence" value="ECO:0007669"/>
    <property type="project" value="InterPro"/>
</dbReference>
<dbReference type="GO" id="GO:0015986">
    <property type="term" value="P:proton motive force-driven ATP synthesis"/>
    <property type="evidence" value="ECO:0007669"/>
    <property type="project" value="InterPro"/>
</dbReference>
<gene>
    <name evidence="14" type="primary">ATP8</name>
</gene>
<dbReference type="EMBL" id="MT627192">
    <property type="protein sequence ID" value="QOJ44979.1"/>
    <property type="molecule type" value="Genomic_DNA"/>
</dbReference>
<dbReference type="InterPro" id="IPR050635">
    <property type="entry name" value="ATPase_protein_8"/>
</dbReference>
<evidence type="ECO:0000256" key="12">
    <source>
        <dbReference type="RuleBase" id="RU003661"/>
    </source>
</evidence>
<keyword evidence="6 12" id="KW-0375">Hydrogen ion transport</keyword>
<dbReference type="PANTHER" id="PTHR39937">
    <property type="entry name" value="ATP SYNTHASE PROTEIN 8"/>
    <property type="match status" value="1"/>
</dbReference>
<proteinExistence type="inferred from homology"/>
<evidence type="ECO:0000256" key="8">
    <source>
        <dbReference type="ARBA" id="ARBA00023065"/>
    </source>
</evidence>
<accession>A0A7M3UT12</accession>
<dbReference type="GO" id="GO:0045259">
    <property type="term" value="C:proton-transporting ATP synthase complex"/>
    <property type="evidence" value="ECO:0007669"/>
    <property type="project" value="UniProtKB-KW"/>
</dbReference>
<dbReference type="AlphaFoldDB" id="A0A7M3UT12"/>
<evidence type="ECO:0000256" key="6">
    <source>
        <dbReference type="ARBA" id="ARBA00022781"/>
    </source>
</evidence>